<organism evidence="1 2">
    <name type="scientific">Neobacillus paridis</name>
    <dbReference type="NCBI Taxonomy" id="2803862"/>
    <lineage>
        <taxon>Bacteria</taxon>
        <taxon>Bacillati</taxon>
        <taxon>Bacillota</taxon>
        <taxon>Bacilli</taxon>
        <taxon>Bacillales</taxon>
        <taxon>Bacillaceae</taxon>
        <taxon>Neobacillus</taxon>
    </lineage>
</organism>
<dbReference type="EMBL" id="JAESWB010000134">
    <property type="protein sequence ID" value="MBL4952020.1"/>
    <property type="molecule type" value="Genomic_DNA"/>
</dbReference>
<evidence type="ECO:0000313" key="2">
    <source>
        <dbReference type="Proteomes" id="UP000623967"/>
    </source>
</evidence>
<reference evidence="1 2" key="1">
    <citation type="submission" date="2021-01" db="EMBL/GenBank/DDBJ databases">
        <title>Genome public.</title>
        <authorList>
            <person name="Liu C."/>
            <person name="Sun Q."/>
        </authorList>
    </citation>
    <scope>NUCLEOTIDE SEQUENCE [LARGE SCALE GENOMIC DNA]</scope>
    <source>
        <strain evidence="1 2">YIM B02564</strain>
    </source>
</reference>
<accession>A0ABS1TQ47</accession>
<gene>
    <name evidence="1" type="ORF">JK635_07330</name>
</gene>
<name>A0ABS1TQ47_9BACI</name>
<sequence length="127" mass="15386">MHSFHLQNSQGQTLQLEVDFCSLMEQILSTFLKNLGEDQLIHINKDYQKMFRILNEEEAFWVQYINEFPKKKNGTFRRNRKKTIYRCRTLEYEDEESYGSVAPELRMEITNDLLAKVTWKERVIERM</sequence>
<evidence type="ECO:0000313" key="1">
    <source>
        <dbReference type="EMBL" id="MBL4952020.1"/>
    </source>
</evidence>
<comment type="caution">
    <text evidence="1">The sequence shown here is derived from an EMBL/GenBank/DDBJ whole genome shotgun (WGS) entry which is preliminary data.</text>
</comment>
<protein>
    <submittedName>
        <fullName evidence="1">Uncharacterized protein</fullName>
    </submittedName>
</protein>
<proteinExistence type="predicted"/>
<dbReference type="RefSeq" id="WP_202653301.1">
    <property type="nucleotide sequence ID" value="NZ_JAESWB010000134.1"/>
</dbReference>
<keyword evidence="2" id="KW-1185">Reference proteome</keyword>
<dbReference type="Proteomes" id="UP000623967">
    <property type="component" value="Unassembled WGS sequence"/>
</dbReference>